<evidence type="ECO:0000313" key="2">
    <source>
        <dbReference type="EMBL" id="TYG77316.1"/>
    </source>
</evidence>
<keyword evidence="3" id="KW-1185">Reference proteome</keyword>
<accession>A0A5D2DAN3</accession>
<feature type="region of interest" description="Disordered" evidence="1">
    <location>
        <begin position="34"/>
        <end position="56"/>
    </location>
</feature>
<dbReference type="PANTHER" id="PTHR34222:SF99">
    <property type="entry name" value="PROTEIN, PUTATIVE-RELATED"/>
    <property type="match status" value="1"/>
</dbReference>
<feature type="region of interest" description="Disordered" evidence="1">
    <location>
        <begin position="141"/>
        <end position="160"/>
    </location>
</feature>
<dbReference type="Proteomes" id="UP000323506">
    <property type="component" value="Chromosome D03"/>
</dbReference>
<dbReference type="AlphaFoldDB" id="A0A5D2DAN3"/>
<sequence length="185" mass="20258">MLLDPLPTINKVFSMVIQQERQLLAPSSTVFASNAVHQPSKRPSQASSQVSSRSSDSKIDTRKCTFYGGLRHTVDTCYHKNGFPPGYKSRNSTSRVHNVFEEIDANTVDSFTGYSQSITSQSSGVTLTQEQITQLLALLSSSSNQSTNPTHSKPTPHLTNQVLATPSLTLASTEGSPLYEDDWYS</sequence>
<proteinExistence type="predicted"/>
<feature type="compositionally biased region" description="Low complexity" evidence="1">
    <location>
        <begin position="41"/>
        <end position="54"/>
    </location>
</feature>
<organism evidence="2 3">
    <name type="scientific">Gossypium darwinii</name>
    <name type="common">Darwin's cotton</name>
    <name type="synonym">Gossypium barbadense var. darwinii</name>
    <dbReference type="NCBI Taxonomy" id="34276"/>
    <lineage>
        <taxon>Eukaryota</taxon>
        <taxon>Viridiplantae</taxon>
        <taxon>Streptophyta</taxon>
        <taxon>Embryophyta</taxon>
        <taxon>Tracheophyta</taxon>
        <taxon>Spermatophyta</taxon>
        <taxon>Magnoliopsida</taxon>
        <taxon>eudicotyledons</taxon>
        <taxon>Gunneridae</taxon>
        <taxon>Pentapetalae</taxon>
        <taxon>rosids</taxon>
        <taxon>malvids</taxon>
        <taxon>Malvales</taxon>
        <taxon>Malvaceae</taxon>
        <taxon>Malvoideae</taxon>
        <taxon>Gossypium</taxon>
    </lineage>
</organism>
<dbReference type="PANTHER" id="PTHR34222">
    <property type="entry name" value="GAG_PRE-INTEGRS DOMAIN-CONTAINING PROTEIN"/>
    <property type="match status" value="1"/>
</dbReference>
<feature type="compositionally biased region" description="Polar residues" evidence="1">
    <location>
        <begin position="144"/>
        <end position="160"/>
    </location>
</feature>
<protein>
    <submittedName>
        <fullName evidence="2">Uncharacterized protein</fullName>
    </submittedName>
</protein>
<gene>
    <name evidence="2" type="ORF">ES288_D03G184500v1</name>
</gene>
<name>A0A5D2DAN3_GOSDA</name>
<evidence type="ECO:0000256" key="1">
    <source>
        <dbReference type="SAM" id="MobiDB-lite"/>
    </source>
</evidence>
<evidence type="ECO:0000313" key="3">
    <source>
        <dbReference type="Proteomes" id="UP000323506"/>
    </source>
</evidence>
<dbReference type="EMBL" id="CM017703">
    <property type="protein sequence ID" value="TYG77316.1"/>
    <property type="molecule type" value="Genomic_DNA"/>
</dbReference>
<reference evidence="2 3" key="1">
    <citation type="submission" date="2019-06" db="EMBL/GenBank/DDBJ databases">
        <title>WGS assembly of Gossypium darwinii.</title>
        <authorList>
            <person name="Chen Z.J."/>
            <person name="Sreedasyam A."/>
            <person name="Ando A."/>
            <person name="Song Q."/>
            <person name="De L."/>
            <person name="Hulse-Kemp A."/>
            <person name="Ding M."/>
            <person name="Ye W."/>
            <person name="Kirkbride R."/>
            <person name="Jenkins J."/>
            <person name="Plott C."/>
            <person name="Lovell J."/>
            <person name="Lin Y.-M."/>
            <person name="Vaughn R."/>
            <person name="Liu B."/>
            <person name="Li W."/>
            <person name="Simpson S."/>
            <person name="Scheffler B."/>
            <person name="Saski C."/>
            <person name="Grover C."/>
            <person name="Hu G."/>
            <person name="Conover J."/>
            <person name="Carlson J."/>
            <person name="Shu S."/>
            <person name="Boston L."/>
            <person name="Williams M."/>
            <person name="Peterson D."/>
            <person name="Mcgee K."/>
            <person name="Jones D."/>
            <person name="Wendel J."/>
            <person name="Stelly D."/>
            <person name="Grimwood J."/>
            <person name="Schmutz J."/>
        </authorList>
    </citation>
    <scope>NUCLEOTIDE SEQUENCE [LARGE SCALE GENOMIC DNA]</scope>
    <source>
        <strain evidence="2">1808015.09</strain>
    </source>
</reference>